<keyword evidence="2" id="KW-0560">Oxidoreductase</keyword>
<dbReference type="PANTHER" id="PTHR24322">
    <property type="entry name" value="PKSB"/>
    <property type="match status" value="1"/>
</dbReference>
<organism evidence="5 6">
    <name type="scientific">Nocardia sputorum</name>
    <dbReference type="NCBI Taxonomy" id="2984338"/>
    <lineage>
        <taxon>Bacteria</taxon>
        <taxon>Bacillati</taxon>
        <taxon>Actinomycetota</taxon>
        <taxon>Actinomycetes</taxon>
        <taxon>Mycobacteriales</taxon>
        <taxon>Nocardiaceae</taxon>
        <taxon>Nocardia</taxon>
    </lineage>
</organism>
<dbReference type="PANTHER" id="PTHR24322:SF736">
    <property type="entry name" value="RETINOL DEHYDROGENASE 10"/>
    <property type="match status" value="1"/>
</dbReference>
<dbReference type="PRINTS" id="PR00080">
    <property type="entry name" value="SDRFAMILY"/>
</dbReference>
<dbReference type="InterPro" id="IPR020904">
    <property type="entry name" value="Sc_DH/Rdtase_CS"/>
</dbReference>
<dbReference type="InterPro" id="IPR036291">
    <property type="entry name" value="NAD(P)-bd_dom_sf"/>
</dbReference>
<evidence type="ECO:0000313" key="6">
    <source>
        <dbReference type="Proteomes" id="UP001317870"/>
    </source>
</evidence>
<dbReference type="EMBL" id="AP026978">
    <property type="protein sequence ID" value="BDT99306.1"/>
    <property type="molecule type" value="Genomic_DNA"/>
</dbReference>
<feature type="compositionally biased region" description="Basic and acidic residues" evidence="4">
    <location>
        <begin position="300"/>
        <end position="311"/>
    </location>
</feature>
<name>A0ABM8CWE0_9NOCA</name>
<sequence length="311" mass="32782">MRKFPPIPLSGAIVVITGGARGIGLATAGLFASKGARVVIGDLTADAAASAAQTLGSKAFGYPVDVGDKASYQRLIDAVEREVGPIDVLVNNAGIMPVGGLLDEDDAVAVATFNVNYWAHYHALKIIAPRMMARGRGHIVNVTSAAGKLHSPGLGSYVAAKHAATGLSRCAREELMASGISVTAVLPWAVRTQLVDGIPFNAWERMGIVSPTRIARTIVGTLGRRPALVGGPPGLLTALNLAAHVPEPLWLLGRRWTNADRVMGPIDRDSRKEYDDRITMQTATALTSATAPVIAPGTSEDSHDRHRPDQR</sequence>
<dbReference type="Gene3D" id="3.40.50.720">
    <property type="entry name" value="NAD(P)-binding Rossmann-like Domain"/>
    <property type="match status" value="1"/>
</dbReference>
<gene>
    <name evidence="5" type="ORF">IFM12276_23350</name>
</gene>
<dbReference type="CDD" id="cd05233">
    <property type="entry name" value="SDR_c"/>
    <property type="match status" value="1"/>
</dbReference>
<dbReference type="Pfam" id="PF00106">
    <property type="entry name" value="adh_short"/>
    <property type="match status" value="1"/>
</dbReference>
<dbReference type="RefSeq" id="WP_281879436.1">
    <property type="nucleotide sequence ID" value="NZ_AP026978.1"/>
</dbReference>
<protein>
    <submittedName>
        <fullName evidence="5">Short-chain dehydrogenase/reductase</fullName>
    </submittedName>
</protein>
<proteinExistence type="inferred from homology"/>
<evidence type="ECO:0000256" key="4">
    <source>
        <dbReference type="SAM" id="MobiDB-lite"/>
    </source>
</evidence>
<dbReference type="Proteomes" id="UP001317870">
    <property type="component" value="Chromosome"/>
</dbReference>
<evidence type="ECO:0000256" key="2">
    <source>
        <dbReference type="ARBA" id="ARBA00023002"/>
    </source>
</evidence>
<evidence type="ECO:0000256" key="3">
    <source>
        <dbReference type="RuleBase" id="RU000363"/>
    </source>
</evidence>
<reference evidence="5 6" key="1">
    <citation type="submission" date="2022-11" db="EMBL/GenBank/DDBJ databases">
        <title>Genome Sequencing of Nocardia sp. ON39_IFM12276 and assembly.</title>
        <authorList>
            <person name="Shimojima M."/>
            <person name="Toyokawa M."/>
            <person name="Uesaka K."/>
        </authorList>
    </citation>
    <scope>NUCLEOTIDE SEQUENCE [LARGE SCALE GENOMIC DNA]</scope>
    <source>
        <strain evidence="5 6">IFM 12276</strain>
    </source>
</reference>
<dbReference type="PROSITE" id="PS00061">
    <property type="entry name" value="ADH_SHORT"/>
    <property type="match status" value="1"/>
</dbReference>
<feature type="region of interest" description="Disordered" evidence="4">
    <location>
        <begin position="285"/>
        <end position="311"/>
    </location>
</feature>
<keyword evidence="6" id="KW-1185">Reference proteome</keyword>
<evidence type="ECO:0000313" key="5">
    <source>
        <dbReference type="EMBL" id="BDT99306.1"/>
    </source>
</evidence>
<dbReference type="PRINTS" id="PR00081">
    <property type="entry name" value="GDHRDH"/>
</dbReference>
<dbReference type="SUPFAM" id="SSF51735">
    <property type="entry name" value="NAD(P)-binding Rossmann-fold domains"/>
    <property type="match status" value="1"/>
</dbReference>
<comment type="similarity">
    <text evidence="1 3">Belongs to the short-chain dehydrogenases/reductases (SDR) family.</text>
</comment>
<dbReference type="InterPro" id="IPR002347">
    <property type="entry name" value="SDR_fam"/>
</dbReference>
<evidence type="ECO:0000256" key="1">
    <source>
        <dbReference type="ARBA" id="ARBA00006484"/>
    </source>
</evidence>
<accession>A0ABM8CWE0</accession>